<reference evidence="1 2" key="1">
    <citation type="submission" date="2014-01" db="EMBL/GenBank/DDBJ databases">
        <title>Roseivivax isoporae LMG 25204 Genome Sequencing.</title>
        <authorList>
            <person name="Lai Q."/>
            <person name="Li G."/>
            <person name="Shao Z."/>
        </authorList>
    </citation>
    <scope>NUCLEOTIDE SEQUENCE [LARGE SCALE GENOMIC DNA]</scope>
    <source>
        <strain evidence="1 2">LMG 25204</strain>
    </source>
</reference>
<evidence type="ECO:0000313" key="2">
    <source>
        <dbReference type="Proteomes" id="UP000023430"/>
    </source>
</evidence>
<keyword evidence="2" id="KW-1185">Reference proteome</keyword>
<organism evidence="1 2">
    <name type="scientific">Roseivivax isoporae LMG 25204</name>
    <dbReference type="NCBI Taxonomy" id="1449351"/>
    <lineage>
        <taxon>Bacteria</taxon>
        <taxon>Pseudomonadati</taxon>
        <taxon>Pseudomonadota</taxon>
        <taxon>Alphaproteobacteria</taxon>
        <taxon>Rhodobacterales</taxon>
        <taxon>Roseobacteraceae</taxon>
        <taxon>Roseivivax</taxon>
    </lineage>
</organism>
<dbReference type="OrthoDB" id="7876148at2"/>
<name>X7FAK0_9RHOB</name>
<dbReference type="EMBL" id="JAME01000012">
    <property type="protein sequence ID" value="ETX29089.1"/>
    <property type="molecule type" value="Genomic_DNA"/>
</dbReference>
<proteinExistence type="predicted"/>
<protein>
    <submittedName>
        <fullName evidence="1">Uncharacterized protein</fullName>
    </submittedName>
</protein>
<dbReference type="AlphaFoldDB" id="X7FAK0"/>
<comment type="caution">
    <text evidence="1">The sequence shown here is derived from an EMBL/GenBank/DDBJ whole genome shotgun (WGS) entry which is preliminary data.</text>
</comment>
<evidence type="ECO:0000313" key="1">
    <source>
        <dbReference type="EMBL" id="ETX29089.1"/>
    </source>
</evidence>
<dbReference type="RefSeq" id="WP_043769802.1">
    <property type="nucleotide sequence ID" value="NZ_JAME01000012.1"/>
</dbReference>
<dbReference type="STRING" id="1449351.RISW2_02670"/>
<dbReference type="eggNOG" id="ENOG5032YHC">
    <property type="taxonomic scope" value="Bacteria"/>
</dbReference>
<sequence>MGYLEDLADKLAQDVLKAQDALGEDRLYMEVARELAAASNTLEEAFLTSVRVRLAERRARRFLIERVRKGRGGAVPPEDGTT</sequence>
<gene>
    <name evidence="1" type="ORF">RISW2_02670</name>
</gene>
<dbReference type="Proteomes" id="UP000023430">
    <property type="component" value="Unassembled WGS sequence"/>
</dbReference>
<accession>X7FAK0</accession>